<organism evidence="4 5">
    <name type="scientific">Niveibacterium microcysteis</name>
    <dbReference type="NCBI Taxonomy" id="2811415"/>
    <lineage>
        <taxon>Bacteria</taxon>
        <taxon>Pseudomonadati</taxon>
        <taxon>Pseudomonadota</taxon>
        <taxon>Betaproteobacteria</taxon>
        <taxon>Rhodocyclales</taxon>
        <taxon>Rhodocyclaceae</taxon>
        <taxon>Niveibacterium</taxon>
    </lineage>
</organism>
<proteinExistence type="predicted"/>
<evidence type="ECO:0000256" key="1">
    <source>
        <dbReference type="ARBA" id="ARBA00022679"/>
    </source>
</evidence>
<dbReference type="Gene3D" id="3.40.630.30">
    <property type="match status" value="1"/>
</dbReference>
<dbReference type="Proteomes" id="UP000663570">
    <property type="component" value="Chromosome"/>
</dbReference>
<dbReference type="SUPFAM" id="SSF55729">
    <property type="entry name" value="Acyl-CoA N-acyltransferases (Nat)"/>
    <property type="match status" value="1"/>
</dbReference>
<evidence type="ECO:0000313" key="5">
    <source>
        <dbReference type="Proteomes" id="UP000663570"/>
    </source>
</evidence>
<keyword evidence="2" id="KW-0012">Acyltransferase</keyword>
<name>A0ABX7M3G9_9RHOO</name>
<dbReference type="EMBL" id="CP071060">
    <property type="protein sequence ID" value="QSI75944.1"/>
    <property type="molecule type" value="Genomic_DNA"/>
</dbReference>
<keyword evidence="1" id="KW-0808">Transferase</keyword>
<dbReference type="PANTHER" id="PTHR43877">
    <property type="entry name" value="AMINOALKYLPHOSPHONATE N-ACETYLTRANSFERASE-RELATED-RELATED"/>
    <property type="match status" value="1"/>
</dbReference>
<dbReference type="InterPro" id="IPR000182">
    <property type="entry name" value="GNAT_dom"/>
</dbReference>
<dbReference type="Pfam" id="PF00583">
    <property type="entry name" value="Acetyltransf_1"/>
    <property type="match status" value="1"/>
</dbReference>
<dbReference type="InterPro" id="IPR050832">
    <property type="entry name" value="Bact_Acetyltransf"/>
</dbReference>
<dbReference type="PROSITE" id="PS51186">
    <property type="entry name" value="GNAT"/>
    <property type="match status" value="1"/>
</dbReference>
<reference evidence="4 5" key="1">
    <citation type="submission" date="2021-02" db="EMBL/GenBank/DDBJ databases">
        <title>Niveibacterium changnyeongensis HC41.</title>
        <authorList>
            <person name="Kang M."/>
        </authorList>
    </citation>
    <scope>NUCLEOTIDE SEQUENCE [LARGE SCALE GENOMIC DNA]</scope>
    <source>
        <strain evidence="4 5">HC41</strain>
    </source>
</reference>
<protein>
    <submittedName>
        <fullName evidence="4">GNAT family N-acetyltransferase</fullName>
    </submittedName>
</protein>
<sequence>MTPGDLDPVFDLQCRAHTPDYHESRAALASRFERGRKTCFVAELGHHAVAYLLAHPWSGAPPVLHHPLGKQAQADHLFLHDLAVLPEARGAGAAAALIAALEKQGRRDGFREIRLVALVNAVSFWQRLGWKPLTSIVLDRSYGVGARVKARAISA</sequence>
<dbReference type="InterPro" id="IPR016181">
    <property type="entry name" value="Acyl_CoA_acyltransferase"/>
</dbReference>
<keyword evidence="5" id="KW-1185">Reference proteome</keyword>
<accession>A0ABX7M3G9</accession>
<feature type="domain" description="N-acetyltransferase" evidence="3">
    <location>
        <begin position="1"/>
        <end position="154"/>
    </location>
</feature>
<evidence type="ECO:0000313" key="4">
    <source>
        <dbReference type="EMBL" id="QSI75944.1"/>
    </source>
</evidence>
<evidence type="ECO:0000256" key="2">
    <source>
        <dbReference type="ARBA" id="ARBA00023315"/>
    </source>
</evidence>
<evidence type="ECO:0000259" key="3">
    <source>
        <dbReference type="PROSITE" id="PS51186"/>
    </source>
</evidence>
<dbReference type="RefSeq" id="WP_206253769.1">
    <property type="nucleotide sequence ID" value="NZ_CP071060.1"/>
</dbReference>
<gene>
    <name evidence="4" type="ORF">JY500_15870</name>
</gene>